<dbReference type="EMBL" id="JBICCN010000429">
    <property type="protein sequence ID" value="KAL3069271.1"/>
    <property type="molecule type" value="Genomic_DNA"/>
</dbReference>
<evidence type="ECO:0000313" key="2">
    <source>
        <dbReference type="EMBL" id="KAL3069271.1"/>
    </source>
</evidence>
<feature type="region of interest" description="Disordered" evidence="1">
    <location>
        <begin position="50"/>
        <end position="77"/>
    </location>
</feature>
<accession>A0ABD2HS96</accession>
<dbReference type="AlphaFoldDB" id="A0ABD2HS96"/>
<proteinExistence type="predicted"/>
<organism evidence="2 3">
    <name type="scientific">Heterodera schachtii</name>
    <name type="common">Sugarbeet cyst nematode worm</name>
    <name type="synonym">Tylenchus schachtii</name>
    <dbReference type="NCBI Taxonomy" id="97005"/>
    <lineage>
        <taxon>Eukaryota</taxon>
        <taxon>Metazoa</taxon>
        <taxon>Ecdysozoa</taxon>
        <taxon>Nematoda</taxon>
        <taxon>Chromadorea</taxon>
        <taxon>Rhabditida</taxon>
        <taxon>Tylenchina</taxon>
        <taxon>Tylenchomorpha</taxon>
        <taxon>Tylenchoidea</taxon>
        <taxon>Heteroderidae</taxon>
        <taxon>Heteroderinae</taxon>
        <taxon>Heterodera</taxon>
    </lineage>
</organism>
<protein>
    <submittedName>
        <fullName evidence="2">Uncharacterized protein</fullName>
    </submittedName>
</protein>
<evidence type="ECO:0000256" key="1">
    <source>
        <dbReference type="SAM" id="MobiDB-lite"/>
    </source>
</evidence>
<feature type="compositionally biased region" description="Polar residues" evidence="1">
    <location>
        <begin position="60"/>
        <end position="69"/>
    </location>
</feature>
<dbReference type="Proteomes" id="UP001620645">
    <property type="component" value="Unassembled WGS sequence"/>
</dbReference>
<gene>
    <name evidence="2" type="ORF">niasHS_017996</name>
</gene>
<reference evidence="2 3" key="1">
    <citation type="submission" date="2024-10" db="EMBL/GenBank/DDBJ databases">
        <authorList>
            <person name="Kim D."/>
        </authorList>
    </citation>
    <scope>NUCLEOTIDE SEQUENCE [LARGE SCALE GENOMIC DNA]</scope>
    <source>
        <strain evidence="2">Taebaek</strain>
    </source>
</reference>
<evidence type="ECO:0000313" key="3">
    <source>
        <dbReference type="Proteomes" id="UP001620645"/>
    </source>
</evidence>
<name>A0ABD2HS96_HETSC</name>
<comment type="caution">
    <text evidence="2">The sequence shown here is derived from an EMBL/GenBank/DDBJ whole genome shotgun (WGS) entry which is preliminary data.</text>
</comment>
<keyword evidence="3" id="KW-1185">Reference proteome</keyword>
<sequence>MKNQESQKLIIALGTIPTVSHWHPLDSVLFGNRSPYMKVSEVSCEGCGKNSAKSGWGGQQMPSQFTGDTLDQPILDD</sequence>